<dbReference type="InterPro" id="IPR006439">
    <property type="entry name" value="HAD-SF_hydro_IA"/>
</dbReference>
<accession>A0ABT6P9U8</accession>
<keyword evidence="1" id="KW-0378">Hydrolase</keyword>
<evidence type="ECO:0000313" key="2">
    <source>
        <dbReference type="Proteomes" id="UP001160301"/>
    </source>
</evidence>
<dbReference type="RefSeq" id="WP_136973160.1">
    <property type="nucleotide sequence ID" value="NZ_JARZHI010000117.1"/>
</dbReference>
<evidence type="ECO:0000313" key="1">
    <source>
        <dbReference type="EMBL" id="MDI1437304.1"/>
    </source>
</evidence>
<dbReference type="PANTHER" id="PTHR43481:SF4">
    <property type="entry name" value="GLYCEROL-1-PHOSPHATE PHOSPHOHYDROLASE 1-RELATED"/>
    <property type="match status" value="1"/>
</dbReference>
<dbReference type="InterPro" id="IPR036412">
    <property type="entry name" value="HAD-like_sf"/>
</dbReference>
<dbReference type="InterPro" id="IPR051806">
    <property type="entry name" value="HAD-like_SPP"/>
</dbReference>
<dbReference type="PANTHER" id="PTHR43481">
    <property type="entry name" value="FRUCTOSE-1-PHOSPHATE PHOSPHATASE"/>
    <property type="match status" value="1"/>
</dbReference>
<organism evidence="1 2">
    <name type="scientific">Polyangium sorediatum</name>
    <dbReference type="NCBI Taxonomy" id="889274"/>
    <lineage>
        <taxon>Bacteria</taxon>
        <taxon>Pseudomonadati</taxon>
        <taxon>Myxococcota</taxon>
        <taxon>Polyangia</taxon>
        <taxon>Polyangiales</taxon>
        <taxon>Polyangiaceae</taxon>
        <taxon>Polyangium</taxon>
    </lineage>
</organism>
<dbReference type="NCBIfam" id="TIGR01509">
    <property type="entry name" value="HAD-SF-IA-v3"/>
    <property type="match status" value="1"/>
</dbReference>
<dbReference type="Gene3D" id="3.40.50.1000">
    <property type="entry name" value="HAD superfamily/HAD-like"/>
    <property type="match status" value="1"/>
</dbReference>
<keyword evidence="2" id="KW-1185">Reference proteome</keyword>
<comment type="caution">
    <text evidence="1">The sequence shown here is derived from an EMBL/GenBank/DDBJ whole genome shotgun (WGS) entry which is preliminary data.</text>
</comment>
<dbReference type="InterPro" id="IPR023214">
    <property type="entry name" value="HAD_sf"/>
</dbReference>
<dbReference type="EMBL" id="JARZHI010000117">
    <property type="protein sequence ID" value="MDI1437304.1"/>
    <property type="molecule type" value="Genomic_DNA"/>
</dbReference>
<dbReference type="SUPFAM" id="SSF56784">
    <property type="entry name" value="HAD-like"/>
    <property type="match status" value="1"/>
</dbReference>
<dbReference type="Proteomes" id="UP001160301">
    <property type="component" value="Unassembled WGS sequence"/>
</dbReference>
<protein>
    <submittedName>
        <fullName evidence="1">HAD-IA family hydrolase</fullName>
    </submittedName>
</protein>
<dbReference type="GO" id="GO:0016787">
    <property type="term" value="F:hydrolase activity"/>
    <property type="evidence" value="ECO:0007669"/>
    <property type="project" value="UniProtKB-KW"/>
</dbReference>
<sequence>MPLPLHTLEELERAQSPDGSFFEMPLVTGMVHLALNRAAPGHRMTPNDGQVVRAGLAAVGLADLFHVLVAREHIARLKPAPDAFLLAAAQLAVAPHRCLAFENTDEGVRAARAAGMPVIDVRPSDWTVQGPPDGRQQS</sequence>
<gene>
    <name evidence="1" type="ORF">QHF89_47795</name>
</gene>
<reference evidence="1 2" key="1">
    <citation type="submission" date="2023-04" db="EMBL/GenBank/DDBJ databases">
        <title>The genome sequence of Polyangium sorediatum DSM14670.</title>
        <authorList>
            <person name="Zhang X."/>
        </authorList>
    </citation>
    <scope>NUCLEOTIDE SEQUENCE [LARGE SCALE GENOMIC DNA]</scope>
    <source>
        <strain evidence="1 2">DSM 14670</strain>
    </source>
</reference>
<dbReference type="Pfam" id="PF00702">
    <property type="entry name" value="Hydrolase"/>
    <property type="match status" value="1"/>
</dbReference>
<proteinExistence type="predicted"/>
<name>A0ABT6P9U8_9BACT</name>